<dbReference type="CDD" id="cd00038">
    <property type="entry name" value="CAP_ED"/>
    <property type="match status" value="1"/>
</dbReference>
<dbReference type="AlphaFoldDB" id="A0A7S0C4Q7"/>
<evidence type="ECO:0000259" key="1">
    <source>
        <dbReference type="PROSITE" id="PS50042"/>
    </source>
</evidence>
<proteinExistence type="predicted"/>
<dbReference type="Gene3D" id="2.60.120.10">
    <property type="entry name" value="Jelly Rolls"/>
    <property type="match status" value="1"/>
</dbReference>
<dbReference type="PANTHER" id="PTHR23011:SF28">
    <property type="entry name" value="CYCLIC NUCLEOTIDE-BINDING DOMAIN CONTAINING PROTEIN"/>
    <property type="match status" value="1"/>
</dbReference>
<organism evidence="2">
    <name type="scientific">Proboscia inermis</name>
    <dbReference type="NCBI Taxonomy" id="420281"/>
    <lineage>
        <taxon>Eukaryota</taxon>
        <taxon>Sar</taxon>
        <taxon>Stramenopiles</taxon>
        <taxon>Ochrophyta</taxon>
        <taxon>Bacillariophyta</taxon>
        <taxon>Coscinodiscophyceae</taxon>
        <taxon>Rhizosoleniophycidae</taxon>
        <taxon>Rhizosoleniales</taxon>
        <taxon>Rhizosoleniaceae</taxon>
        <taxon>Proboscia</taxon>
    </lineage>
</organism>
<dbReference type="PANTHER" id="PTHR23011">
    <property type="entry name" value="CYCLIC NUCLEOTIDE-BINDING DOMAIN CONTAINING PROTEIN"/>
    <property type="match status" value="1"/>
</dbReference>
<reference evidence="2" key="1">
    <citation type="submission" date="2021-01" db="EMBL/GenBank/DDBJ databases">
        <authorList>
            <person name="Corre E."/>
            <person name="Pelletier E."/>
            <person name="Niang G."/>
            <person name="Scheremetjew M."/>
            <person name="Finn R."/>
            <person name="Kale V."/>
            <person name="Holt S."/>
            <person name="Cochrane G."/>
            <person name="Meng A."/>
            <person name="Brown T."/>
            <person name="Cohen L."/>
        </authorList>
    </citation>
    <scope>NUCLEOTIDE SEQUENCE</scope>
    <source>
        <strain evidence="2">CCAP1064/1</strain>
    </source>
</reference>
<evidence type="ECO:0000313" key="2">
    <source>
        <dbReference type="EMBL" id="CAD8411758.1"/>
    </source>
</evidence>
<protein>
    <recommendedName>
        <fullName evidence="1">Cyclic nucleotide-binding domain-containing protein</fullName>
    </recommendedName>
</protein>
<gene>
    <name evidence="2" type="ORF">PINE0816_LOCUS7883</name>
</gene>
<dbReference type="InterPro" id="IPR014710">
    <property type="entry name" value="RmlC-like_jellyroll"/>
</dbReference>
<dbReference type="PROSITE" id="PS50042">
    <property type="entry name" value="CNMP_BINDING_3"/>
    <property type="match status" value="1"/>
</dbReference>
<name>A0A7S0C4Q7_9STRA</name>
<accession>A0A7S0C4Q7</accession>
<dbReference type="InterPro" id="IPR018490">
    <property type="entry name" value="cNMP-bd_dom_sf"/>
</dbReference>
<dbReference type="SUPFAM" id="SSF51206">
    <property type="entry name" value="cAMP-binding domain-like"/>
    <property type="match status" value="1"/>
</dbReference>
<dbReference type="EMBL" id="HBEL01016510">
    <property type="protein sequence ID" value="CAD8411758.1"/>
    <property type="molecule type" value="Transcribed_RNA"/>
</dbReference>
<sequence>MSCPCFKKINQYTLKSPFLEQIGSDRIDKMTEQATIEKLKKGRVVFNQGENADKFYFVYSESLKIEKSKKGGNMYEVERLYLGYYFGEHAVINNSKRLA</sequence>
<dbReference type="Pfam" id="PF00027">
    <property type="entry name" value="cNMP_binding"/>
    <property type="match status" value="1"/>
</dbReference>
<dbReference type="InterPro" id="IPR000595">
    <property type="entry name" value="cNMP-bd_dom"/>
</dbReference>
<feature type="domain" description="Cyclic nucleotide-binding" evidence="1">
    <location>
        <begin position="18"/>
        <end position="99"/>
    </location>
</feature>